<feature type="compositionally biased region" description="Basic and acidic residues" evidence="1">
    <location>
        <begin position="31"/>
        <end position="43"/>
    </location>
</feature>
<gene>
    <name evidence="2" type="ORF">MELLADRAFT_66479</name>
</gene>
<feature type="compositionally biased region" description="Basic and acidic residues" evidence="1">
    <location>
        <begin position="58"/>
        <end position="75"/>
    </location>
</feature>
<evidence type="ECO:0000313" key="2">
    <source>
        <dbReference type="EMBL" id="EGG02204.1"/>
    </source>
</evidence>
<accession>F4RZC9</accession>
<dbReference type="HOGENOM" id="CLU_1503753_0_0_1"/>
<dbReference type="VEuPathDB" id="FungiDB:MELLADRAFT_66479"/>
<reference evidence="3" key="1">
    <citation type="journal article" date="2011" name="Proc. Natl. Acad. Sci. U.S.A.">
        <title>Obligate biotrophy features unraveled by the genomic analysis of rust fungi.</title>
        <authorList>
            <person name="Duplessis S."/>
            <person name="Cuomo C.A."/>
            <person name="Lin Y.-C."/>
            <person name="Aerts A."/>
            <person name="Tisserant E."/>
            <person name="Veneault-Fourrey C."/>
            <person name="Joly D.L."/>
            <person name="Hacquard S."/>
            <person name="Amselem J."/>
            <person name="Cantarel B.L."/>
            <person name="Chiu R."/>
            <person name="Coutinho P.M."/>
            <person name="Feau N."/>
            <person name="Field M."/>
            <person name="Frey P."/>
            <person name="Gelhaye E."/>
            <person name="Goldberg J."/>
            <person name="Grabherr M.G."/>
            <person name="Kodira C.D."/>
            <person name="Kohler A."/>
            <person name="Kuees U."/>
            <person name="Lindquist E.A."/>
            <person name="Lucas S.M."/>
            <person name="Mago R."/>
            <person name="Mauceli E."/>
            <person name="Morin E."/>
            <person name="Murat C."/>
            <person name="Pangilinan J.L."/>
            <person name="Park R."/>
            <person name="Pearson M."/>
            <person name="Quesneville H."/>
            <person name="Rouhier N."/>
            <person name="Sakthikumar S."/>
            <person name="Salamov A.A."/>
            <person name="Schmutz J."/>
            <person name="Selles B."/>
            <person name="Shapiro H."/>
            <person name="Tanguay P."/>
            <person name="Tuskan G.A."/>
            <person name="Henrissat B."/>
            <person name="Van de Peer Y."/>
            <person name="Rouze P."/>
            <person name="Ellis J.G."/>
            <person name="Dodds P.N."/>
            <person name="Schein J.E."/>
            <person name="Zhong S."/>
            <person name="Hamelin R.C."/>
            <person name="Grigoriev I.V."/>
            <person name="Szabo L.J."/>
            <person name="Martin F."/>
        </authorList>
    </citation>
    <scope>NUCLEOTIDE SEQUENCE [LARGE SCALE GENOMIC DNA]</scope>
    <source>
        <strain evidence="3">98AG31 / pathotype 3-4-7</strain>
    </source>
</reference>
<dbReference type="InParanoid" id="F4RZC9"/>
<feature type="compositionally biased region" description="Basic residues" evidence="1">
    <location>
        <begin position="1"/>
        <end position="13"/>
    </location>
</feature>
<dbReference type="AlphaFoldDB" id="F4RZC9"/>
<dbReference type="GeneID" id="18930636"/>
<organism evidence="3">
    <name type="scientific">Melampsora larici-populina (strain 98AG31 / pathotype 3-4-7)</name>
    <name type="common">Poplar leaf rust fungus</name>
    <dbReference type="NCBI Taxonomy" id="747676"/>
    <lineage>
        <taxon>Eukaryota</taxon>
        <taxon>Fungi</taxon>
        <taxon>Dikarya</taxon>
        <taxon>Basidiomycota</taxon>
        <taxon>Pucciniomycotina</taxon>
        <taxon>Pucciniomycetes</taxon>
        <taxon>Pucciniales</taxon>
        <taxon>Melampsoraceae</taxon>
        <taxon>Melampsora</taxon>
    </lineage>
</organism>
<sequence>MSRAKSNARKKALGIKVPNYKSKTSPCALRYKAERQKKYQQERNRKRTRERNRKRNEARRANRGEKSLEEDHKELGDDEDLDGSDGNCVSDEEDEILGLDENVGLLEGSNSLDPIPSTSKTLSNHSEPIQPKPTNPTETSKNEDEALHKGVEELEDGEVSDTQTDQVIAEYLVGNKPKA</sequence>
<dbReference type="EMBL" id="GL883132">
    <property type="protein sequence ID" value="EGG02204.1"/>
    <property type="molecule type" value="Genomic_DNA"/>
</dbReference>
<feature type="region of interest" description="Disordered" evidence="1">
    <location>
        <begin position="1"/>
        <end position="163"/>
    </location>
</feature>
<dbReference type="Proteomes" id="UP000001072">
    <property type="component" value="Unassembled WGS sequence"/>
</dbReference>
<protein>
    <submittedName>
        <fullName evidence="2">Uncharacterized protein</fullName>
    </submittedName>
</protein>
<keyword evidence="3" id="KW-1185">Reference proteome</keyword>
<dbReference type="KEGG" id="mlr:MELLADRAFT_66479"/>
<feature type="compositionally biased region" description="Basic residues" evidence="1">
    <location>
        <begin position="44"/>
        <end position="57"/>
    </location>
</feature>
<name>F4RZC9_MELLP</name>
<dbReference type="RefSeq" id="XP_007414461.1">
    <property type="nucleotide sequence ID" value="XM_007414399.1"/>
</dbReference>
<feature type="compositionally biased region" description="Basic and acidic residues" evidence="1">
    <location>
        <begin position="140"/>
        <end position="152"/>
    </location>
</feature>
<evidence type="ECO:0000256" key="1">
    <source>
        <dbReference type="SAM" id="MobiDB-lite"/>
    </source>
</evidence>
<feature type="compositionally biased region" description="Polar residues" evidence="1">
    <location>
        <begin position="108"/>
        <end position="127"/>
    </location>
</feature>
<proteinExistence type="predicted"/>
<evidence type="ECO:0000313" key="3">
    <source>
        <dbReference type="Proteomes" id="UP000001072"/>
    </source>
</evidence>